<dbReference type="Gene3D" id="3.40.50.20">
    <property type="match status" value="1"/>
</dbReference>
<dbReference type="RefSeq" id="WP_009534636.1">
    <property type="nucleotide sequence ID" value="NZ_KE148312.1"/>
</dbReference>
<reference evidence="3" key="2">
    <citation type="submission" date="2013-03" db="EMBL/GenBank/DDBJ databases">
        <title>The Genome Sequence of Oribacterium sp. ACB1.</title>
        <authorList>
            <consortium name="The Broad Institute Genomics Platform"/>
            <consortium name="The Broad Institute Genome Sequencing Center for Infectious Disease"/>
            <person name="Earl A."/>
            <person name="Ward D."/>
            <person name="Feldgarden M."/>
            <person name="Gevers D."/>
            <person name="Sizova M."/>
            <person name="Hazen A."/>
            <person name="Epstein S."/>
            <person name="Walker B."/>
            <person name="Young S."/>
            <person name="Zeng Q."/>
            <person name="Gargeya S."/>
            <person name="Fitzgerald M."/>
            <person name="Haas B."/>
            <person name="Abouelleil A."/>
            <person name="Allen A.W."/>
            <person name="Alvarado L."/>
            <person name="Arachchi H.M."/>
            <person name="Berlin A.M."/>
            <person name="Chapman S.B."/>
            <person name="Gainer-Dewar J."/>
            <person name="Goldberg J."/>
            <person name="Griggs A."/>
            <person name="Gujja S."/>
            <person name="Hansen M."/>
            <person name="Howarth C."/>
            <person name="Imamovic A."/>
            <person name="Ireland A."/>
            <person name="Larimer J."/>
            <person name="McCowan C."/>
            <person name="Murphy C."/>
            <person name="Pearson M."/>
            <person name="Poon T.W."/>
            <person name="Priest M."/>
            <person name="Roberts A."/>
            <person name="Saif S."/>
            <person name="Shea T."/>
            <person name="Sisk P."/>
            <person name="Sykes S."/>
            <person name="Wortman J."/>
            <person name="Nusbaum C."/>
            <person name="Birren B."/>
        </authorList>
    </citation>
    <scope>NUCLEOTIDE SEQUENCE [LARGE SCALE GENOMIC DNA]</scope>
    <source>
        <strain evidence="3">ACB1</strain>
    </source>
</reference>
<sequence>MKEKRILLTAIGSFSARAIIKRLKELGFFVFGMDCYPKEWVVNAALVDGFIQVPLVSREEYYEEACFSIVENRGIDAIFPLTDIEVDYFYKNRKKYEEKGIVLLLPKGDLSLIRNKYLLGRNLSLSMEKGFSTIEGKSYEEMDFSEPEFPMVAKLKSGRSSEGLHYIHSEDQLGFFLNQVFREQKEDAYFFQKQIKGKIYTVDLFRGESGVERALVRREELRTGNGAGTSVRILPNEALEKISLKLMADLKLYGLVNMEWIYEEEERCFYFLECNPRPSGGIGFSEMAGGDFVGFLMEESFPKEMQEEREKNVEDKMEYLAKIRYGSYGKVYEDYYLSGEEE</sequence>
<dbReference type="Proteomes" id="UP000018461">
    <property type="component" value="Unassembled WGS sequence"/>
</dbReference>
<protein>
    <recommendedName>
        <fullName evidence="2">ATP-grasp domain-containing protein</fullName>
    </recommendedName>
</protein>
<dbReference type="PATRIC" id="fig|796943.3.peg.1180"/>
<evidence type="ECO:0000313" key="3">
    <source>
        <dbReference type="EMBL" id="EHL11946.1"/>
    </source>
</evidence>
<dbReference type="GO" id="GO:0005524">
    <property type="term" value="F:ATP binding"/>
    <property type="evidence" value="ECO:0007669"/>
    <property type="project" value="UniProtKB-UniRule"/>
</dbReference>
<dbReference type="GO" id="GO:0046872">
    <property type="term" value="F:metal ion binding"/>
    <property type="evidence" value="ECO:0007669"/>
    <property type="project" value="InterPro"/>
</dbReference>
<dbReference type="Gene3D" id="3.30.470.20">
    <property type="entry name" value="ATP-grasp fold, B domain"/>
    <property type="match status" value="1"/>
</dbReference>
<accession>G9WN43</accession>
<reference evidence="3" key="1">
    <citation type="submission" date="2011-08" db="EMBL/GenBank/DDBJ databases">
        <authorList>
            <consortium name="The Broad Institute Genome Sequencing Platform"/>
            <person name="Earl A."/>
            <person name="Ward D."/>
            <person name="Feldgarden M."/>
            <person name="Gevers D."/>
            <person name="Sizova M."/>
            <person name="Hazen A."/>
            <person name="Epstein S."/>
            <person name="Young S.K."/>
            <person name="Zeng Q."/>
            <person name="Gargeya S."/>
            <person name="Fitzgerald M."/>
            <person name="Haas B."/>
            <person name="Abouelleil A."/>
            <person name="Alvarado L."/>
            <person name="Arachchi H.M."/>
            <person name="Berlin A."/>
            <person name="Brown A."/>
            <person name="Chapman S.B."/>
            <person name="Chen Z."/>
            <person name="Dunbar C."/>
            <person name="Freedman E."/>
            <person name="Gearin G."/>
            <person name="Gellesch M."/>
            <person name="Goldberg J."/>
            <person name="Griggs A."/>
            <person name="Gujja S."/>
            <person name="Heiman D."/>
            <person name="Howarth C."/>
            <person name="Larson L."/>
            <person name="Lui A."/>
            <person name="MacDonald P.J.P."/>
            <person name="Montmayeur A."/>
            <person name="Murphy C."/>
            <person name="Neiman D."/>
            <person name="Pearson M."/>
            <person name="Priest M."/>
            <person name="Roberts A."/>
            <person name="Saif S."/>
            <person name="Shea T."/>
            <person name="Shenoy N."/>
            <person name="Sisk P."/>
            <person name="Stolte C."/>
            <person name="Sykes S."/>
            <person name="Wortman J."/>
            <person name="Nusbaum C."/>
            <person name="Birren B."/>
        </authorList>
    </citation>
    <scope>NUCLEOTIDE SEQUENCE</scope>
    <source>
        <strain evidence="3">ACB1</strain>
    </source>
</reference>
<organism evidence="3 4">
    <name type="scientific">Oribacterium parvum ACB1</name>
    <dbReference type="NCBI Taxonomy" id="796943"/>
    <lineage>
        <taxon>Bacteria</taxon>
        <taxon>Bacillati</taxon>
        <taxon>Bacillota</taxon>
        <taxon>Clostridia</taxon>
        <taxon>Lachnospirales</taxon>
        <taxon>Lachnospiraceae</taxon>
        <taxon>Oribacterium</taxon>
    </lineage>
</organism>
<dbReference type="Pfam" id="PF15632">
    <property type="entry name" value="ATPgrasp_Ter"/>
    <property type="match status" value="1"/>
</dbReference>
<dbReference type="STRING" id="796943.HMPREF9625_00776"/>
<feature type="domain" description="ATP-grasp" evidence="2">
    <location>
        <begin position="117"/>
        <end position="301"/>
    </location>
</feature>
<gene>
    <name evidence="3" type="ORF">HMPREF9625_00776</name>
</gene>
<comment type="caution">
    <text evidence="3">The sequence shown here is derived from an EMBL/GenBank/DDBJ whole genome shotgun (WGS) entry which is preliminary data.</text>
</comment>
<keyword evidence="1" id="KW-0547">Nucleotide-binding</keyword>
<proteinExistence type="predicted"/>
<keyword evidence="4" id="KW-1185">Reference proteome</keyword>
<keyword evidence="1" id="KW-0067">ATP-binding</keyword>
<dbReference type="HOGENOM" id="CLU_052967_1_0_9"/>
<dbReference type="SUPFAM" id="SSF56059">
    <property type="entry name" value="Glutathione synthetase ATP-binding domain-like"/>
    <property type="match status" value="1"/>
</dbReference>
<evidence type="ECO:0000313" key="4">
    <source>
        <dbReference type="Proteomes" id="UP000018461"/>
    </source>
</evidence>
<name>G9WN43_9FIRM</name>
<evidence type="ECO:0000259" key="2">
    <source>
        <dbReference type="PROSITE" id="PS50975"/>
    </source>
</evidence>
<dbReference type="PROSITE" id="PS50975">
    <property type="entry name" value="ATP_GRASP"/>
    <property type="match status" value="1"/>
</dbReference>
<dbReference type="InterPro" id="IPR011761">
    <property type="entry name" value="ATP-grasp"/>
</dbReference>
<dbReference type="AlphaFoldDB" id="G9WN43"/>
<dbReference type="EMBL" id="AFZC02000003">
    <property type="protein sequence ID" value="EHL11946.1"/>
    <property type="molecule type" value="Genomic_DNA"/>
</dbReference>
<evidence type="ECO:0000256" key="1">
    <source>
        <dbReference type="PROSITE-ProRule" id="PRU00409"/>
    </source>
</evidence>